<protein>
    <submittedName>
        <fullName evidence="2">Uncharacterized protein</fullName>
    </submittedName>
</protein>
<feature type="compositionally biased region" description="Basic and acidic residues" evidence="1">
    <location>
        <begin position="112"/>
        <end position="126"/>
    </location>
</feature>
<reference evidence="2 3" key="1">
    <citation type="submission" date="2019-05" db="EMBL/GenBank/DDBJ databases">
        <title>Mikania micrantha, genome provides insights into the molecular mechanism of rapid growth.</title>
        <authorList>
            <person name="Liu B."/>
        </authorList>
    </citation>
    <scope>NUCLEOTIDE SEQUENCE [LARGE SCALE GENOMIC DNA]</scope>
    <source>
        <strain evidence="2">NLD-2019</strain>
        <tissue evidence="2">Leaf</tissue>
    </source>
</reference>
<comment type="caution">
    <text evidence="2">The sequence shown here is derived from an EMBL/GenBank/DDBJ whole genome shotgun (WGS) entry which is preliminary data.</text>
</comment>
<sequence>MHDVIIFALRQRRRSVSKSMENLKKNRSEMRDDDRISGKKLRSRMEGSNGGATAEDAELEEFLAILTRLKAGLNRFKAKGAGKSAVVTPPVMDSGFRDPGFELDDFNQCEDDGQKTSFRDTSPDDRAVIGFDLNADPVSDQKSD</sequence>
<evidence type="ECO:0000256" key="1">
    <source>
        <dbReference type="SAM" id="MobiDB-lite"/>
    </source>
</evidence>
<dbReference type="AlphaFoldDB" id="A0A5N6NRE8"/>
<proteinExistence type="predicted"/>
<gene>
    <name evidence="2" type="ORF">E3N88_19711</name>
</gene>
<feature type="region of interest" description="Disordered" evidence="1">
    <location>
        <begin position="18"/>
        <end position="53"/>
    </location>
</feature>
<accession>A0A5N6NRE8</accession>
<evidence type="ECO:0000313" key="3">
    <source>
        <dbReference type="Proteomes" id="UP000326396"/>
    </source>
</evidence>
<dbReference type="Proteomes" id="UP000326396">
    <property type="component" value="Linkage Group LG18"/>
</dbReference>
<evidence type="ECO:0000313" key="2">
    <source>
        <dbReference type="EMBL" id="KAD4983040.1"/>
    </source>
</evidence>
<name>A0A5N6NRE8_9ASTR</name>
<keyword evidence="3" id="KW-1185">Reference proteome</keyword>
<feature type="region of interest" description="Disordered" evidence="1">
    <location>
        <begin position="97"/>
        <end position="126"/>
    </location>
</feature>
<dbReference type="EMBL" id="SZYD01000010">
    <property type="protein sequence ID" value="KAD4983040.1"/>
    <property type="molecule type" value="Genomic_DNA"/>
</dbReference>
<dbReference type="OrthoDB" id="1098796at2759"/>
<feature type="compositionally biased region" description="Acidic residues" evidence="1">
    <location>
        <begin position="101"/>
        <end position="111"/>
    </location>
</feature>
<feature type="compositionally biased region" description="Basic and acidic residues" evidence="1">
    <location>
        <begin position="21"/>
        <end position="37"/>
    </location>
</feature>
<organism evidence="2 3">
    <name type="scientific">Mikania micrantha</name>
    <name type="common">bitter vine</name>
    <dbReference type="NCBI Taxonomy" id="192012"/>
    <lineage>
        <taxon>Eukaryota</taxon>
        <taxon>Viridiplantae</taxon>
        <taxon>Streptophyta</taxon>
        <taxon>Embryophyta</taxon>
        <taxon>Tracheophyta</taxon>
        <taxon>Spermatophyta</taxon>
        <taxon>Magnoliopsida</taxon>
        <taxon>eudicotyledons</taxon>
        <taxon>Gunneridae</taxon>
        <taxon>Pentapetalae</taxon>
        <taxon>asterids</taxon>
        <taxon>campanulids</taxon>
        <taxon>Asterales</taxon>
        <taxon>Asteraceae</taxon>
        <taxon>Asteroideae</taxon>
        <taxon>Heliantheae alliance</taxon>
        <taxon>Eupatorieae</taxon>
        <taxon>Mikania</taxon>
    </lineage>
</organism>